<comment type="caution">
    <text evidence="2">The sequence shown here is derived from an EMBL/GenBank/DDBJ whole genome shotgun (WGS) entry which is preliminary data.</text>
</comment>
<dbReference type="PANTHER" id="PTHR15004:SF0">
    <property type="entry name" value="GLUTAMYL-TRNA(GLN) AMIDOTRANSFERASE SUBUNIT C, MITOCHONDRIAL"/>
    <property type="match status" value="1"/>
</dbReference>
<dbReference type="NCBIfam" id="TIGR00135">
    <property type="entry name" value="gatC"/>
    <property type="match status" value="1"/>
</dbReference>
<name>A0A1F5ES33_9BACT</name>
<comment type="similarity">
    <text evidence="1">Belongs to the GatC family.</text>
</comment>
<dbReference type="Pfam" id="PF02686">
    <property type="entry name" value="GatC"/>
    <property type="match status" value="1"/>
</dbReference>
<keyword evidence="1" id="KW-0436">Ligase</keyword>
<dbReference type="SUPFAM" id="SSF141000">
    <property type="entry name" value="Glu-tRNAGln amidotransferase C subunit"/>
    <property type="match status" value="1"/>
</dbReference>
<keyword evidence="1" id="KW-0648">Protein biosynthesis</keyword>
<dbReference type="PANTHER" id="PTHR15004">
    <property type="entry name" value="GLUTAMYL-TRNA(GLN) AMIDOTRANSFERASE SUBUNIT C, MITOCHONDRIAL"/>
    <property type="match status" value="1"/>
</dbReference>
<dbReference type="GO" id="GO:0005524">
    <property type="term" value="F:ATP binding"/>
    <property type="evidence" value="ECO:0007669"/>
    <property type="project" value="UniProtKB-KW"/>
</dbReference>
<dbReference type="GO" id="GO:0050566">
    <property type="term" value="F:asparaginyl-tRNA synthase (glutamine-hydrolyzing) activity"/>
    <property type="evidence" value="ECO:0007669"/>
    <property type="project" value="RHEA"/>
</dbReference>
<dbReference type="InterPro" id="IPR003837">
    <property type="entry name" value="GatC"/>
</dbReference>
<sequence>MAKTIITTDDVAKVGILANLPLTEDEKKLFADQFSMTIDVVNQLNEIDTKGITPTSQVNHLENVTRPDVIDDDRVLTQEQALSGAKNTHQGFFVVKQILEKDSE</sequence>
<gene>
    <name evidence="1" type="primary">gatC</name>
    <name evidence="2" type="ORF">A3D09_03505</name>
</gene>
<dbReference type="InterPro" id="IPR036113">
    <property type="entry name" value="Asp/Glu-ADT_sf_sub_c"/>
</dbReference>
<reference evidence="2 3" key="1">
    <citation type="journal article" date="2016" name="Nat. Commun.">
        <title>Thousands of microbial genomes shed light on interconnected biogeochemical processes in an aquifer system.</title>
        <authorList>
            <person name="Anantharaman K."/>
            <person name="Brown C.T."/>
            <person name="Hug L.A."/>
            <person name="Sharon I."/>
            <person name="Castelle C.J."/>
            <person name="Probst A.J."/>
            <person name="Thomas B.C."/>
            <person name="Singh A."/>
            <person name="Wilkins M.J."/>
            <person name="Karaoz U."/>
            <person name="Brodie E.L."/>
            <person name="Williams K.H."/>
            <person name="Hubbard S.S."/>
            <person name="Banfield J.F."/>
        </authorList>
    </citation>
    <scope>NUCLEOTIDE SEQUENCE [LARGE SCALE GENOMIC DNA]</scope>
</reference>
<dbReference type="EC" id="6.3.5.-" evidence="1"/>
<dbReference type="GO" id="GO:0006412">
    <property type="term" value="P:translation"/>
    <property type="evidence" value="ECO:0007669"/>
    <property type="project" value="UniProtKB-UniRule"/>
</dbReference>
<accession>A0A1F5ES33</accession>
<dbReference type="HAMAP" id="MF_00122">
    <property type="entry name" value="GatC"/>
    <property type="match status" value="1"/>
</dbReference>
<evidence type="ECO:0000313" key="3">
    <source>
        <dbReference type="Proteomes" id="UP000177390"/>
    </source>
</evidence>
<dbReference type="GO" id="GO:0070681">
    <property type="term" value="P:glutaminyl-tRNAGln biosynthesis via transamidation"/>
    <property type="evidence" value="ECO:0007669"/>
    <property type="project" value="TreeGrafter"/>
</dbReference>
<comment type="catalytic activity">
    <reaction evidence="1">
        <text>L-aspartyl-tRNA(Asn) + L-glutamine + ATP + H2O = L-asparaginyl-tRNA(Asn) + L-glutamate + ADP + phosphate + 2 H(+)</text>
        <dbReference type="Rhea" id="RHEA:14513"/>
        <dbReference type="Rhea" id="RHEA-COMP:9674"/>
        <dbReference type="Rhea" id="RHEA-COMP:9677"/>
        <dbReference type="ChEBI" id="CHEBI:15377"/>
        <dbReference type="ChEBI" id="CHEBI:15378"/>
        <dbReference type="ChEBI" id="CHEBI:29985"/>
        <dbReference type="ChEBI" id="CHEBI:30616"/>
        <dbReference type="ChEBI" id="CHEBI:43474"/>
        <dbReference type="ChEBI" id="CHEBI:58359"/>
        <dbReference type="ChEBI" id="CHEBI:78515"/>
        <dbReference type="ChEBI" id="CHEBI:78516"/>
        <dbReference type="ChEBI" id="CHEBI:456216"/>
    </reaction>
</comment>
<comment type="catalytic activity">
    <reaction evidence="1">
        <text>L-glutamyl-tRNA(Gln) + L-glutamine + ATP + H2O = L-glutaminyl-tRNA(Gln) + L-glutamate + ADP + phosphate + H(+)</text>
        <dbReference type="Rhea" id="RHEA:17521"/>
        <dbReference type="Rhea" id="RHEA-COMP:9681"/>
        <dbReference type="Rhea" id="RHEA-COMP:9684"/>
        <dbReference type="ChEBI" id="CHEBI:15377"/>
        <dbReference type="ChEBI" id="CHEBI:15378"/>
        <dbReference type="ChEBI" id="CHEBI:29985"/>
        <dbReference type="ChEBI" id="CHEBI:30616"/>
        <dbReference type="ChEBI" id="CHEBI:43474"/>
        <dbReference type="ChEBI" id="CHEBI:58359"/>
        <dbReference type="ChEBI" id="CHEBI:78520"/>
        <dbReference type="ChEBI" id="CHEBI:78521"/>
        <dbReference type="ChEBI" id="CHEBI:456216"/>
    </reaction>
</comment>
<comment type="subunit">
    <text evidence="1">Heterotrimer of A, B and C subunits.</text>
</comment>
<dbReference type="GO" id="GO:0006450">
    <property type="term" value="P:regulation of translational fidelity"/>
    <property type="evidence" value="ECO:0007669"/>
    <property type="project" value="InterPro"/>
</dbReference>
<dbReference type="EMBL" id="MFAH01000061">
    <property type="protein sequence ID" value="OGD70199.1"/>
    <property type="molecule type" value="Genomic_DNA"/>
</dbReference>
<comment type="function">
    <text evidence="1">Allows the formation of correctly charged Asn-tRNA(Asn) or Gln-tRNA(Gln) through the transamidation of misacylated Asp-tRNA(Asn) or Glu-tRNA(Gln) in organisms which lack either or both of asparaginyl-tRNA or glutaminyl-tRNA synthetases. The reaction takes place in the presence of glutamine and ATP through an activated phospho-Asp-tRNA(Asn) or phospho-Glu-tRNA(Gln).</text>
</comment>
<protein>
    <recommendedName>
        <fullName evidence="1">Aspartyl/glutamyl-tRNA(Asn/Gln) amidotransferase subunit C</fullName>
        <shortName evidence="1">Asp/Glu-ADT subunit C</shortName>
        <ecNumber evidence="1">6.3.5.-</ecNumber>
    </recommendedName>
</protein>
<dbReference type="Gene3D" id="1.10.20.60">
    <property type="entry name" value="Glu-tRNAGln amidotransferase C subunit, N-terminal domain"/>
    <property type="match status" value="1"/>
</dbReference>
<dbReference type="Proteomes" id="UP000177390">
    <property type="component" value="Unassembled WGS sequence"/>
</dbReference>
<keyword evidence="1" id="KW-0067">ATP-binding</keyword>
<evidence type="ECO:0000313" key="2">
    <source>
        <dbReference type="EMBL" id="OGD70199.1"/>
    </source>
</evidence>
<dbReference type="AlphaFoldDB" id="A0A1F5ES33"/>
<organism evidence="2 3">
    <name type="scientific">Candidatus Collierbacteria bacterium RIFCSPHIGHO2_02_FULL_49_10</name>
    <dbReference type="NCBI Taxonomy" id="1817723"/>
    <lineage>
        <taxon>Bacteria</taxon>
        <taxon>Candidatus Collieribacteriota</taxon>
    </lineage>
</organism>
<proteinExistence type="inferred from homology"/>
<evidence type="ECO:0000256" key="1">
    <source>
        <dbReference type="HAMAP-Rule" id="MF_00122"/>
    </source>
</evidence>
<dbReference type="GO" id="GO:0050567">
    <property type="term" value="F:glutaminyl-tRNA synthase (glutamine-hydrolyzing) activity"/>
    <property type="evidence" value="ECO:0007669"/>
    <property type="project" value="UniProtKB-UniRule"/>
</dbReference>
<keyword evidence="1" id="KW-0547">Nucleotide-binding</keyword>